<reference evidence="3 4" key="1">
    <citation type="submission" date="2016-11" db="EMBL/GenBank/DDBJ databases">
        <authorList>
            <person name="Jaros S."/>
            <person name="Januszkiewicz K."/>
            <person name="Wedrychowicz H."/>
        </authorList>
    </citation>
    <scope>NUCLEOTIDE SEQUENCE [LARGE SCALE GENOMIC DNA]</scope>
    <source>
        <strain evidence="3 4">DSM 21425</strain>
    </source>
</reference>
<evidence type="ECO:0000313" key="4">
    <source>
        <dbReference type="Proteomes" id="UP000184225"/>
    </source>
</evidence>
<dbReference type="Proteomes" id="UP000184225">
    <property type="component" value="Unassembled WGS sequence"/>
</dbReference>
<organism evidence="3 4">
    <name type="scientific">Mesonia phycicola</name>
    <dbReference type="NCBI Taxonomy" id="579105"/>
    <lineage>
        <taxon>Bacteria</taxon>
        <taxon>Pseudomonadati</taxon>
        <taxon>Bacteroidota</taxon>
        <taxon>Flavobacteriia</taxon>
        <taxon>Flavobacteriales</taxon>
        <taxon>Flavobacteriaceae</taxon>
        <taxon>Mesonia</taxon>
    </lineage>
</organism>
<dbReference type="InterPro" id="IPR005184">
    <property type="entry name" value="DUF306_Meta_HslJ"/>
</dbReference>
<dbReference type="InterPro" id="IPR038670">
    <property type="entry name" value="HslJ-like_sf"/>
</dbReference>
<proteinExistence type="predicted"/>
<feature type="domain" description="DUF306" evidence="2">
    <location>
        <begin position="53"/>
        <end position="157"/>
    </location>
</feature>
<dbReference type="PANTHER" id="PTHR35535:SF1">
    <property type="entry name" value="HEAT SHOCK PROTEIN HSLJ"/>
    <property type="match status" value="1"/>
</dbReference>
<dbReference type="OrthoDB" id="880459at2"/>
<keyword evidence="4" id="KW-1185">Reference proteome</keyword>
<keyword evidence="1" id="KW-0175">Coiled coil</keyword>
<dbReference type="STRING" id="579105.SAMN04488096_105206"/>
<gene>
    <name evidence="3" type="ORF">SAMN04488096_105206</name>
</gene>
<dbReference type="Gene3D" id="2.40.128.270">
    <property type="match status" value="1"/>
</dbReference>
<dbReference type="InterPro" id="IPR053147">
    <property type="entry name" value="Hsp_HslJ-like"/>
</dbReference>
<dbReference type="RefSeq" id="WP_073150612.1">
    <property type="nucleotide sequence ID" value="NZ_FQYY01000005.1"/>
</dbReference>
<dbReference type="PROSITE" id="PS51257">
    <property type="entry name" value="PROKAR_LIPOPROTEIN"/>
    <property type="match status" value="1"/>
</dbReference>
<dbReference type="PANTHER" id="PTHR35535">
    <property type="entry name" value="HEAT SHOCK PROTEIN HSLJ"/>
    <property type="match status" value="1"/>
</dbReference>
<feature type="coiled-coil region" evidence="1">
    <location>
        <begin position="15"/>
        <end position="42"/>
    </location>
</feature>
<dbReference type="Pfam" id="PF03724">
    <property type="entry name" value="META"/>
    <property type="match status" value="1"/>
</dbReference>
<dbReference type="AlphaFoldDB" id="A0A1M6EQ96"/>
<sequence length="160" mass="18488">MKLRYIAFLLIIFTVTACKETADNKEEKSKEVENTVEVVEETQPKVEKNIRPLESGEYFTLSIGETSAEKYKPHFNLNVEENRISGFSGCNNFSGSFTMEDGNISFDKMVSTKKMCAEGMEFESQFLKSLEETEKFNYKGYTIQFLNEDDEVLMKFKIKD</sequence>
<evidence type="ECO:0000313" key="3">
    <source>
        <dbReference type="EMBL" id="SHI87681.1"/>
    </source>
</evidence>
<name>A0A1M6EQ96_9FLAO</name>
<dbReference type="EMBL" id="FQYY01000005">
    <property type="protein sequence ID" value="SHI87681.1"/>
    <property type="molecule type" value="Genomic_DNA"/>
</dbReference>
<evidence type="ECO:0000256" key="1">
    <source>
        <dbReference type="SAM" id="Coils"/>
    </source>
</evidence>
<protein>
    <submittedName>
        <fullName evidence="3">META domain-containing protein</fullName>
    </submittedName>
</protein>
<accession>A0A1M6EQ96</accession>
<evidence type="ECO:0000259" key="2">
    <source>
        <dbReference type="Pfam" id="PF03724"/>
    </source>
</evidence>